<dbReference type="AlphaFoldDB" id="A0A1B8P1E1"/>
<feature type="transmembrane region" description="Helical" evidence="1">
    <location>
        <begin position="369"/>
        <end position="394"/>
    </location>
</feature>
<feature type="transmembrane region" description="Helical" evidence="1">
    <location>
        <begin position="247"/>
        <end position="264"/>
    </location>
</feature>
<feature type="transmembrane region" description="Helical" evidence="1">
    <location>
        <begin position="276"/>
        <end position="296"/>
    </location>
</feature>
<keyword evidence="1" id="KW-1133">Transmembrane helix</keyword>
<feature type="transmembrane region" description="Helical" evidence="1">
    <location>
        <begin position="95"/>
        <end position="113"/>
    </location>
</feature>
<accession>A0A1B8P1E1</accession>
<dbReference type="PATRIC" id="fig|2746.7.peg.429"/>
<evidence type="ECO:0000313" key="2">
    <source>
        <dbReference type="EMBL" id="OBX36081.1"/>
    </source>
</evidence>
<dbReference type="Proteomes" id="UP000092504">
    <property type="component" value="Unassembled WGS sequence"/>
</dbReference>
<reference evidence="2 3" key="1">
    <citation type="submission" date="2016-06" db="EMBL/GenBank/DDBJ databases">
        <title>Genome sequence of halotolerant plant growth promoting strain of Halomonas elongata HEK1 isolated from salterns of Rann of Kutch, Gujarat, India.</title>
        <authorList>
            <person name="Gaba S."/>
            <person name="Singh R.N."/>
            <person name="Abrol S."/>
            <person name="Kaushik R."/>
            <person name="Saxena A.K."/>
        </authorList>
    </citation>
    <scope>NUCLEOTIDE SEQUENCE [LARGE SCALE GENOMIC DNA]</scope>
    <source>
        <strain evidence="2 3">HEK1</strain>
    </source>
</reference>
<feature type="transmembrane region" description="Helical" evidence="1">
    <location>
        <begin position="66"/>
        <end position="83"/>
    </location>
</feature>
<proteinExistence type="predicted"/>
<keyword evidence="1" id="KW-0472">Membrane</keyword>
<dbReference type="EMBL" id="MAJD01000001">
    <property type="protein sequence ID" value="OBX36081.1"/>
    <property type="molecule type" value="Genomic_DNA"/>
</dbReference>
<organism evidence="2 3">
    <name type="scientific">Halomonas elongata</name>
    <dbReference type="NCBI Taxonomy" id="2746"/>
    <lineage>
        <taxon>Bacteria</taxon>
        <taxon>Pseudomonadati</taxon>
        <taxon>Pseudomonadota</taxon>
        <taxon>Gammaproteobacteria</taxon>
        <taxon>Oceanospirillales</taxon>
        <taxon>Halomonadaceae</taxon>
        <taxon>Halomonas</taxon>
    </lineage>
</organism>
<feature type="transmembrane region" description="Helical" evidence="1">
    <location>
        <begin position="222"/>
        <end position="241"/>
    </location>
</feature>
<feature type="transmembrane region" description="Helical" evidence="1">
    <location>
        <begin position="150"/>
        <end position="169"/>
    </location>
</feature>
<dbReference type="InterPro" id="IPR010266">
    <property type="entry name" value="NnrS"/>
</dbReference>
<evidence type="ECO:0000313" key="3">
    <source>
        <dbReference type="Proteomes" id="UP000092504"/>
    </source>
</evidence>
<protein>
    <submittedName>
        <fullName evidence="2">NnrS protein</fullName>
    </submittedName>
</protein>
<sequence length="403" mass="43907">MAKNSTRSISLARVSDMPLLQLAFRPFFLLGAVFSLVAMVIWGAFLQGGILLEPYGGLLWWHQHEMLFGFGMAIVIGFLLTAVQTWTGRRGVHGWPLAGLVALWLAGRLILAFPPEGAALIPALVDLALLPAVMLVMARPVLGARQWRNLIFVPVLGVLFLANVLMHLGMLRGDASMIRDAAHLTVLLIVLLMVVLGGRVIPFFTARRLERTQVARLKWLEASAIGVVVLLVCLQLASFAVALPDRGWASVALLAAGLNALRLTRWDGRRCLHEPLLWGLHLSYALMCVGLAMWGLAALKLLAPSLALHAITVGGMGTMMMAMMARVSLGHTGRPIETLPGMDVALEALGLATMLRTLIPVLWPQVMQWTLSLSALCWVLAFALFVWHYTVLLARPRVDGKPG</sequence>
<evidence type="ECO:0000256" key="1">
    <source>
        <dbReference type="SAM" id="Phobius"/>
    </source>
</evidence>
<keyword evidence="1" id="KW-0812">Transmembrane</keyword>
<feature type="transmembrane region" description="Helical" evidence="1">
    <location>
        <begin position="27"/>
        <end position="46"/>
    </location>
</feature>
<feature type="transmembrane region" description="Helical" evidence="1">
    <location>
        <begin position="302"/>
        <end position="323"/>
    </location>
</feature>
<gene>
    <name evidence="2" type="ORF">A8U91_00417</name>
</gene>
<dbReference type="Pfam" id="PF05940">
    <property type="entry name" value="NnrS"/>
    <property type="match status" value="1"/>
</dbReference>
<feature type="transmembrane region" description="Helical" evidence="1">
    <location>
        <begin position="181"/>
        <end position="201"/>
    </location>
</feature>
<feature type="transmembrane region" description="Helical" evidence="1">
    <location>
        <begin position="119"/>
        <end position="138"/>
    </location>
</feature>
<comment type="caution">
    <text evidence="2">The sequence shown here is derived from an EMBL/GenBank/DDBJ whole genome shotgun (WGS) entry which is preliminary data.</text>
</comment>
<name>A0A1B8P1E1_HALEL</name>